<name>A0ACB7I7E9_MANES</name>
<keyword evidence="2" id="KW-1185">Reference proteome</keyword>
<dbReference type="EMBL" id="CM004388">
    <property type="protein sequence ID" value="KAG8659793.1"/>
    <property type="molecule type" value="Genomic_DNA"/>
</dbReference>
<evidence type="ECO:0000313" key="2">
    <source>
        <dbReference type="Proteomes" id="UP000091857"/>
    </source>
</evidence>
<organism evidence="1 2">
    <name type="scientific">Manihot esculenta</name>
    <name type="common">Cassava</name>
    <name type="synonym">Jatropha manihot</name>
    <dbReference type="NCBI Taxonomy" id="3983"/>
    <lineage>
        <taxon>Eukaryota</taxon>
        <taxon>Viridiplantae</taxon>
        <taxon>Streptophyta</taxon>
        <taxon>Embryophyta</taxon>
        <taxon>Tracheophyta</taxon>
        <taxon>Spermatophyta</taxon>
        <taxon>Magnoliopsida</taxon>
        <taxon>eudicotyledons</taxon>
        <taxon>Gunneridae</taxon>
        <taxon>Pentapetalae</taxon>
        <taxon>rosids</taxon>
        <taxon>fabids</taxon>
        <taxon>Malpighiales</taxon>
        <taxon>Euphorbiaceae</taxon>
        <taxon>Crotonoideae</taxon>
        <taxon>Manihoteae</taxon>
        <taxon>Manihot</taxon>
    </lineage>
</organism>
<dbReference type="Proteomes" id="UP000091857">
    <property type="component" value="Chromosome 2"/>
</dbReference>
<proteinExistence type="predicted"/>
<sequence length="101" mass="11943">MCREGSKGSKEREKEKEKGEEELSWPNRKTGRCNQNHFDNFLENLNTSKTGAVILLPLENLALSALRLPKLSQPFSLTKIWDRDLHDFIPFIYKINFYFYF</sequence>
<evidence type="ECO:0000313" key="1">
    <source>
        <dbReference type="EMBL" id="KAG8659793.1"/>
    </source>
</evidence>
<comment type="caution">
    <text evidence="1">The sequence shown here is derived from an EMBL/GenBank/DDBJ whole genome shotgun (WGS) entry which is preliminary data.</text>
</comment>
<protein>
    <submittedName>
        <fullName evidence="1">Uncharacterized protein</fullName>
    </submittedName>
</protein>
<accession>A0ACB7I7E9</accession>
<gene>
    <name evidence="1" type="ORF">MANES_02G078351v8</name>
</gene>
<reference evidence="2" key="1">
    <citation type="journal article" date="2016" name="Nat. Biotechnol.">
        <title>Sequencing wild and cultivated cassava and related species reveals extensive interspecific hybridization and genetic diversity.</title>
        <authorList>
            <person name="Bredeson J.V."/>
            <person name="Lyons J.B."/>
            <person name="Prochnik S.E."/>
            <person name="Wu G.A."/>
            <person name="Ha C.M."/>
            <person name="Edsinger-Gonzales E."/>
            <person name="Grimwood J."/>
            <person name="Schmutz J."/>
            <person name="Rabbi I.Y."/>
            <person name="Egesi C."/>
            <person name="Nauluvula P."/>
            <person name="Lebot V."/>
            <person name="Ndunguru J."/>
            <person name="Mkamilo G."/>
            <person name="Bart R.S."/>
            <person name="Setter T.L."/>
            <person name="Gleadow R.M."/>
            <person name="Kulakow P."/>
            <person name="Ferguson M.E."/>
            <person name="Rounsley S."/>
            <person name="Rokhsar D.S."/>
        </authorList>
    </citation>
    <scope>NUCLEOTIDE SEQUENCE [LARGE SCALE GENOMIC DNA]</scope>
    <source>
        <strain evidence="2">cv. AM560-2</strain>
    </source>
</reference>